<feature type="non-terminal residue" evidence="2">
    <location>
        <position position="1"/>
    </location>
</feature>
<evidence type="ECO:0000256" key="1">
    <source>
        <dbReference type="SAM" id="MobiDB-lite"/>
    </source>
</evidence>
<dbReference type="EMBL" id="GEDG01029168">
    <property type="protein sequence ID" value="JAP12717.1"/>
    <property type="molecule type" value="Transcribed_RNA"/>
</dbReference>
<name>A0A0V0GXP2_SOLCH</name>
<feature type="region of interest" description="Disordered" evidence="1">
    <location>
        <begin position="27"/>
        <end position="110"/>
    </location>
</feature>
<organism evidence="2">
    <name type="scientific">Solanum chacoense</name>
    <name type="common">Chaco potato</name>
    <dbReference type="NCBI Taxonomy" id="4108"/>
    <lineage>
        <taxon>Eukaryota</taxon>
        <taxon>Viridiplantae</taxon>
        <taxon>Streptophyta</taxon>
        <taxon>Embryophyta</taxon>
        <taxon>Tracheophyta</taxon>
        <taxon>Spermatophyta</taxon>
        <taxon>Magnoliopsida</taxon>
        <taxon>eudicotyledons</taxon>
        <taxon>Gunneridae</taxon>
        <taxon>Pentapetalae</taxon>
        <taxon>asterids</taxon>
        <taxon>lamiids</taxon>
        <taxon>Solanales</taxon>
        <taxon>Solanaceae</taxon>
        <taxon>Solanoideae</taxon>
        <taxon>Solaneae</taxon>
        <taxon>Solanum</taxon>
    </lineage>
</organism>
<protein>
    <submittedName>
        <fullName evidence="2">Putative ovule protein</fullName>
    </submittedName>
</protein>
<dbReference type="AlphaFoldDB" id="A0A0V0GXP2"/>
<proteinExistence type="predicted"/>
<sequence>SSIFSPLAFTTPRPFTSRCYSEQTTNHRYPFFSSDPQYNNHSNNHLKPSNSPTKRPKTPHTLLGFSDKPAAQAHTSTKAPSIPPAKTQNPRERLTHTTKQAPPAHLWRSN</sequence>
<evidence type="ECO:0000313" key="2">
    <source>
        <dbReference type="EMBL" id="JAP12717.1"/>
    </source>
</evidence>
<feature type="compositionally biased region" description="Polar residues" evidence="1">
    <location>
        <begin position="34"/>
        <end position="53"/>
    </location>
</feature>
<accession>A0A0V0GXP2</accession>
<reference evidence="2" key="1">
    <citation type="submission" date="2015-12" db="EMBL/GenBank/DDBJ databases">
        <title>Gene expression during late stages of embryo sac development: a critical building block for successful pollen-pistil interactions.</title>
        <authorList>
            <person name="Liu Y."/>
            <person name="Joly V."/>
            <person name="Sabar M."/>
            <person name="Matton D.P."/>
        </authorList>
    </citation>
    <scope>NUCLEOTIDE SEQUENCE</scope>
</reference>